<feature type="transmembrane region" description="Helical" evidence="1">
    <location>
        <begin position="84"/>
        <end position="102"/>
    </location>
</feature>
<keyword evidence="1" id="KW-0472">Membrane</keyword>
<sequence length="472" mass="49689">MTVPLMGAILFPLCFLLWAKPDRMLGLLLVAGVFPAASALTLGSVCLQPSLVPGLAFISYVVLQKLLGARYPGQDAASRLCGPMMLATGWALVGSIVMPRLFRNQVHVWPQKQDLVGGQVLLTPTFGNISQDTYLLLNVLLMVLAAQYLTRWQVKLSRLYYAYLAAGWLVVVLCVWQFGSRVGGLPFPKTFFYSNTGWAVLDNQMAGPVPRINATFSEPSACASYLAGILFSTVWVTLKGYKVRFSRLLIAASALGMCLTTSTTGFAAVAVGALLMPIMVVATGAARLLGRIGQLAMICAVLLGVGGLAVATFSPHTVESAQMIASSTAEKKNSVSYQERSQADADSLTAFAETYGLGVGWGSNRSSSLIPGLLATVGAVGVICLAVFDWRLMKSAAWALRAAPGSPETMVVEGVMAALAGRLTAACISGPTIGLPDFYVLIAVAIAAIVRVQMLSRATSVAVPVGALIAAE</sequence>
<keyword evidence="3" id="KW-1185">Reference proteome</keyword>
<feature type="transmembrane region" description="Helical" evidence="1">
    <location>
        <begin position="223"/>
        <end position="241"/>
    </location>
</feature>
<evidence type="ECO:0000313" key="2">
    <source>
        <dbReference type="EMBL" id="MBO1359537.1"/>
    </source>
</evidence>
<feature type="transmembrane region" description="Helical" evidence="1">
    <location>
        <begin position="133"/>
        <end position="149"/>
    </location>
</feature>
<evidence type="ECO:0000313" key="3">
    <source>
        <dbReference type="Proteomes" id="UP000664771"/>
    </source>
</evidence>
<feature type="transmembrane region" description="Helical" evidence="1">
    <location>
        <begin position="438"/>
        <end position="454"/>
    </location>
</feature>
<proteinExistence type="predicted"/>
<keyword evidence="1" id="KW-1133">Transmembrane helix</keyword>
<feature type="transmembrane region" description="Helical" evidence="1">
    <location>
        <begin position="248"/>
        <end position="280"/>
    </location>
</feature>
<feature type="transmembrane region" description="Helical" evidence="1">
    <location>
        <begin position="35"/>
        <end position="63"/>
    </location>
</feature>
<feature type="transmembrane region" description="Helical" evidence="1">
    <location>
        <begin position="161"/>
        <end position="179"/>
    </location>
</feature>
<gene>
    <name evidence="2" type="ORF">J2D73_06960</name>
</gene>
<organism evidence="2 3">
    <name type="scientific">Acetobacter sacchari</name>
    <dbReference type="NCBI Taxonomy" id="2661687"/>
    <lineage>
        <taxon>Bacteria</taxon>
        <taxon>Pseudomonadati</taxon>
        <taxon>Pseudomonadota</taxon>
        <taxon>Alphaproteobacteria</taxon>
        <taxon>Acetobacterales</taxon>
        <taxon>Acetobacteraceae</taxon>
        <taxon>Acetobacter</taxon>
    </lineage>
</organism>
<dbReference type="EMBL" id="JAFVMF010000006">
    <property type="protein sequence ID" value="MBO1359537.1"/>
    <property type="molecule type" value="Genomic_DNA"/>
</dbReference>
<feature type="transmembrane region" description="Helical" evidence="1">
    <location>
        <begin position="369"/>
        <end position="388"/>
    </location>
</feature>
<dbReference type="RefSeq" id="WP_207880775.1">
    <property type="nucleotide sequence ID" value="NZ_JAFVMF010000006.1"/>
</dbReference>
<accession>A0ABS3LUE3</accession>
<reference evidence="2 3" key="1">
    <citation type="submission" date="2021-03" db="EMBL/GenBank/DDBJ databases">
        <title>The complete genome sequence of Acetobacter sacchari TBRC 11175.</title>
        <authorList>
            <person name="Charoenyingcharoen P."/>
            <person name="Yukphan P."/>
        </authorList>
    </citation>
    <scope>NUCLEOTIDE SEQUENCE [LARGE SCALE GENOMIC DNA]</scope>
    <source>
        <strain evidence="2 3">TBRC 11175</strain>
    </source>
</reference>
<evidence type="ECO:0000256" key="1">
    <source>
        <dbReference type="SAM" id="Phobius"/>
    </source>
</evidence>
<keyword evidence="1" id="KW-0812">Transmembrane</keyword>
<dbReference type="Proteomes" id="UP000664771">
    <property type="component" value="Unassembled WGS sequence"/>
</dbReference>
<name>A0ABS3LUE3_9PROT</name>
<protein>
    <submittedName>
        <fullName evidence="2">Uncharacterized protein</fullName>
    </submittedName>
</protein>
<feature type="transmembrane region" description="Helical" evidence="1">
    <location>
        <begin position="292"/>
        <end position="313"/>
    </location>
</feature>
<comment type="caution">
    <text evidence="2">The sequence shown here is derived from an EMBL/GenBank/DDBJ whole genome shotgun (WGS) entry which is preliminary data.</text>
</comment>